<accession>A0A0N4XCR3</accession>
<evidence type="ECO:0000256" key="1">
    <source>
        <dbReference type="SAM" id="MobiDB-lite"/>
    </source>
</evidence>
<dbReference type="Gene3D" id="3.40.50.300">
    <property type="entry name" value="P-loop containing nucleotide triphosphate hydrolases"/>
    <property type="match status" value="1"/>
</dbReference>
<evidence type="ECO:0000313" key="2">
    <source>
        <dbReference type="EMBL" id="VDL62665.1"/>
    </source>
</evidence>
<name>A0A0N4XCR3_NIPBR</name>
<gene>
    <name evidence="2" type="ORF">NBR_LOCUS261</name>
</gene>
<dbReference type="SUPFAM" id="SSF52540">
    <property type="entry name" value="P-loop containing nucleoside triphosphate hydrolases"/>
    <property type="match status" value="1"/>
</dbReference>
<dbReference type="OMA" id="YSMEQIR"/>
<reference evidence="2 3" key="2">
    <citation type="submission" date="2018-11" db="EMBL/GenBank/DDBJ databases">
        <authorList>
            <consortium name="Pathogen Informatics"/>
        </authorList>
    </citation>
    <scope>NUCLEOTIDE SEQUENCE [LARGE SCALE GENOMIC DNA]</scope>
</reference>
<dbReference type="EMBL" id="UYSL01000086">
    <property type="protein sequence ID" value="VDL62665.1"/>
    <property type="molecule type" value="Genomic_DNA"/>
</dbReference>
<reference evidence="4" key="1">
    <citation type="submission" date="2017-02" db="UniProtKB">
        <authorList>
            <consortium name="WormBaseParasite"/>
        </authorList>
    </citation>
    <scope>IDENTIFICATION</scope>
</reference>
<evidence type="ECO:0000313" key="3">
    <source>
        <dbReference type="Proteomes" id="UP000271162"/>
    </source>
</evidence>
<protein>
    <submittedName>
        <fullName evidence="4">Ras-related and estrogen-regulated growth inhibitor</fullName>
    </submittedName>
</protein>
<dbReference type="PANTHER" id="PTHR36935:SF1">
    <property type="entry name" value="RAS FAMILY PROTEIN"/>
    <property type="match status" value="1"/>
</dbReference>
<dbReference type="PANTHER" id="PTHR36935">
    <property type="entry name" value="PROTEIN CBG00261"/>
    <property type="match status" value="1"/>
</dbReference>
<dbReference type="WBParaSite" id="NBR_0000026001-mRNA-1">
    <property type="protein sequence ID" value="NBR_0000026001-mRNA-1"/>
    <property type="gene ID" value="NBR_0000026001"/>
</dbReference>
<feature type="region of interest" description="Disordered" evidence="1">
    <location>
        <begin position="120"/>
        <end position="145"/>
    </location>
</feature>
<dbReference type="Proteomes" id="UP000271162">
    <property type="component" value="Unassembled WGS sequence"/>
</dbReference>
<keyword evidence="3" id="KW-1185">Reference proteome</keyword>
<sequence>MSIEEEYRNEFSVVLLGSSQKSVLFEKLCKAAAKYERHVNYEDVHYLTVDCDGKEELVEITDPGLARTGGREVAIKRADLAMLFYSALSLNSLHNLQALKEDLETRRNLPLRLLCDSDGSVDDGEDGSSTGISSVSEGYESDIEGEPRIRRRSSMENIRKAQEDEGIAIEQGKKWASELGPCCEFTVISSSQFTDAKSFLEEIVSTMRSNRKKQTRMFIKRLQLPAIDGDSAVVQQENLTMKAMWLWT</sequence>
<evidence type="ECO:0000313" key="4">
    <source>
        <dbReference type="WBParaSite" id="NBR_0000026001-mRNA-1"/>
    </source>
</evidence>
<proteinExistence type="predicted"/>
<dbReference type="InterPro" id="IPR027417">
    <property type="entry name" value="P-loop_NTPase"/>
</dbReference>
<dbReference type="STRING" id="27835.A0A0N4XCR3"/>
<organism evidence="4">
    <name type="scientific">Nippostrongylus brasiliensis</name>
    <name type="common">Rat hookworm</name>
    <dbReference type="NCBI Taxonomy" id="27835"/>
    <lineage>
        <taxon>Eukaryota</taxon>
        <taxon>Metazoa</taxon>
        <taxon>Ecdysozoa</taxon>
        <taxon>Nematoda</taxon>
        <taxon>Chromadorea</taxon>
        <taxon>Rhabditida</taxon>
        <taxon>Rhabditina</taxon>
        <taxon>Rhabditomorpha</taxon>
        <taxon>Strongyloidea</taxon>
        <taxon>Heligmosomidae</taxon>
        <taxon>Nippostrongylus</taxon>
    </lineage>
</organism>
<dbReference type="AlphaFoldDB" id="A0A0N4XCR3"/>